<protein>
    <submittedName>
        <fullName evidence="3">Chitinase</fullName>
    </submittedName>
</protein>
<keyword evidence="1" id="KW-0147">Chitin-binding</keyword>
<keyword evidence="2" id="KW-0843">Virulence</keyword>
<evidence type="ECO:0000256" key="2">
    <source>
        <dbReference type="ARBA" id="ARBA00023026"/>
    </source>
</evidence>
<dbReference type="PANTHER" id="PTHR47700">
    <property type="entry name" value="V CHITINASE, PUTATIVE (AFU_ORTHOLOGUE AFUA_6G13720)-RELATED"/>
    <property type="match status" value="1"/>
</dbReference>
<dbReference type="EMBL" id="PXOA01000351">
    <property type="protein sequence ID" value="RFU76446.1"/>
    <property type="molecule type" value="Genomic_DNA"/>
</dbReference>
<sequence length="162" mass="17748">MVLCTYYETPYLLSRCKDTVISKHDETLQEKLAIRFIQWGGAVTVVPSADIETAVNKLGQSLRQDTGAYEFILFAMSGSTIIATYIGSEFDKIGSMGMIQRSREHIKDLSGTTKAAVEICRITGGSTFGVIADFTGEIAFVQQVLWNWSNAVCLPSTISASF</sequence>
<reference evidence="3 4" key="1">
    <citation type="journal article" date="2018" name="PLoS Pathog.">
        <title>Evolution of structural diversity of trichothecenes, a family of toxins produced by plant pathogenic and entomopathogenic fungi.</title>
        <authorList>
            <person name="Proctor R.H."/>
            <person name="McCormick S.P."/>
            <person name="Kim H.S."/>
            <person name="Cardoza R.E."/>
            <person name="Stanley A.M."/>
            <person name="Lindo L."/>
            <person name="Kelly A."/>
            <person name="Brown D.W."/>
            <person name="Lee T."/>
            <person name="Vaughan M.M."/>
            <person name="Alexander N.J."/>
            <person name="Busman M."/>
            <person name="Gutierrez S."/>
        </authorList>
    </citation>
    <scope>NUCLEOTIDE SEQUENCE [LARGE SCALE GENOMIC DNA]</scope>
    <source>
        <strain evidence="3 4">IBT 40837</strain>
    </source>
</reference>
<proteinExistence type="predicted"/>
<dbReference type="InterPro" id="IPR053214">
    <property type="entry name" value="LysM12-like"/>
</dbReference>
<name>A0A395NK36_TRIAR</name>
<evidence type="ECO:0000313" key="3">
    <source>
        <dbReference type="EMBL" id="RFU76446.1"/>
    </source>
</evidence>
<dbReference type="GO" id="GO:0008061">
    <property type="term" value="F:chitin binding"/>
    <property type="evidence" value="ECO:0007669"/>
    <property type="project" value="UniProtKB-KW"/>
</dbReference>
<comment type="caution">
    <text evidence="3">The sequence shown here is derived from an EMBL/GenBank/DDBJ whole genome shotgun (WGS) entry which is preliminary data.</text>
</comment>
<organism evidence="3 4">
    <name type="scientific">Trichoderma arundinaceum</name>
    <dbReference type="NCBI Taxonomy" id="490622"/>
    <lineage>
        <taxon>Eukaryota</taxon>
        <taxon>Fungi</taxon>
        <taxon>Dikarya</taxon>
        <taxon>Ascomycota</taxon>
        <taxon>Pezizomycotina</taxon>
        <taxon>Sordariomycetes</taxon>
        <taxon>Hypocreomycetidae</taxon>
        <taxon>Hypocreales</taxon>
        <taxon>Hypocreaceae</taxon>
        <taxon>Trichoderma</taxon>
    </lineage>
</organism>
<dbReference type="AlphaFoldDB" id="A0A395NK36"/>
<evidence type="ECO:0000256" key="1">
    <source>
        <dbReference type="ARBA" id="ARBA00022669"/>
    </source>
</evidence>
<dbReference type="PANTHER" id="PTHR47700:SF2">
    <property type="entry name" value="CHITINASE"/>
    <property type="match status" value="1"/>
</dbReference>
<evidence type="ECO:0000313" key="4">
    <source>
        <dbReference type="Proteomes" id="UP000266272"/>
    </source>
</evidence>
<keyword evidence="4" id="KW-1185">Reference proteome</keyword>
<dbReference type="Proteomes" id="UP000266272">
    <property type="component" value="Unassembled WGS sequence"/>
</dbReference>
<gene>
    <name evidence="3" type="ORF">TARUN_5802</name>
</gene>
<dbReference type="STRING" id="490622.A0A395NK36"/>
<accession>A0A395NK36</accession>